<dbReference type="PANTHER" id="PTHR24078:SF553">
    <property type="entry name" value="DNAJ HOMOLOG SUBFAMILY B MEMBER 5"/>
    <property type="match status" value="1"/>
</dbReference>
<feature type="region of interest" description="Disordered" evidence="2">
    <location>
        <begin position="127"/>
        <end position="263"/>
    </location>
</feature>
<evidence type="ECO:0008006" key="4">
    <source>
        <dbReference type="Google" id="ProtNLM"/>
    </source>
</evidence>
<dbReference type="EMBL" id="CDMZ01000810">
    <property type="protein sequence ID" value="CEM21902.1"/>
    <property type="molecule type" value="Genomic_DNA"/>
</dbReference>
<dbReference type="InterPro" id="IPR008971">
    <property type="entry name" value="HSP40/DnaJ_pept-bd"/>
</dbReference>
<protein>
    <recommendedName>
        <fullName evidence="4">Chaperone DnaJ C-terminal domain-containing protein</fullName>
    </recommendedName>
</protein>
<gene>
    <name evidence="3" type="ORF">Cvel_19811</name>
</gene>
<dbReference type="Gene3D" id="2.60.260.20">
    <property type="entry name" value="Urease metallochaperone UreE, N-terminal domain"/>
    <property type="match status" value="1"/>
</dbReference>
<dbReference type="InterPro" id="IPR051339">
    <property type="entry name" value="DnaJ_subfamily_B"/>
</dbReference>
<reference evidence="3" key="1">
    <citation type="submission" date="2014-11" db="EMBL/GenBank/DDBJ databases">
        <authorList>
            <person name="Otto D Thomas"/>
            <person name="Naeem Raeece"/>
        </authorList>
    </citation>
    <scope>NUCLEOTIDE SEQUENCE</scope>
</reference>
<dbReference type="AlphaFoldDB" id="A0A0G4G1J0"/>
<dbReference type="PANTHER" id="PTHR24078">
    <property type="entry name" value="DNAJ HOMOLOG SUBFAMILY C MEMBER"/>
    <property type="match status" value="1"/>
</dbReference>
<proteinExistence type="predicted"/>
<evidence type="ECO:0000313" key="3">
    <source>
        <dbReference type="EMBL" id="CEM21902.1"/>
    </source>
</evidence>
<organism evidence="3">
    <name type="scientific">Chromera velia CCMP2878</name>
    <dbReference type="NCBI Taxonomy" id="1169474"/>
    <lineage>
        <taxon>Eukaryota</taxon>
        <taxon>Sar</taxon>
        <taxon>Alveolata</taxon>
        <taxon>Colpodellida</taxon>
        <taxon>Chromeraceae</taxon>
        <taxon>Chromera</taxon>
    </lineage>
</organism>
<dbReference type="GO" id="GO:0051082">
    <property type="term" value="F:unfolded protein binding"/>
    <property type="evidence" value="ECO:0007669"/>
    <property type="project" value="InterPro"/>
</dbReference>
<dbReference type="VEuPathDB" id="CryptoDB:Cvel_19811"/>
<dbReference type="GO" id="GO:0005829">
    <property type="term" value="C:cytosol"/>
    <property type="evidence" value="ECO:0007669"/>
    <property type="project" value="TreeGrafter"/>
</dbReference>
<evidence type="ECO:0000256" key="2">
    <source>
        <dbReference type="SAM" id="MobiDB-lite"/>
    </source>
</evidence>
<dbReference type="GO" id="GO:0006457">
    <property type="term" value="P:protein folding"/>
    <property type="evidence" value="ECO:0007669"/>
    <property type="project" value="InterPro"/>
</dbReference>
<keyword evidence="1" id="KW-0143">Chaperone</keyword>
<name>A0A0G4G1J0_9ALVE</name>
<evidence type="ECO:0000256" key="1">
    <source>
        <dbReference type="ARBA" id="ARBA00023186"/>
    </source>
</evidence>
<dbReference type="GO" id="GO:0051087">
    <property type="term" value="F:protein-folding chaperone binding"/>
    <property type="evidence" value="ECO:0007669"/>
    <property type="project" value="TreeGrafter"/>
</dbReference>
<accession>A0A0G4G1J0</accession>
<dbReference type="SUPFAM" id="SSF49493">
    <property type="entry name" value="HSP40/DnaJ peptide-binding domain"/>
    <property type="match status" value="1"/>
</dbReference>
<sequence>MGKDYYAILNLNRDASAAVVKKRAVFDQYGEEGLKAGVIGPSGRLLGGWQFSSDPQNVFSKFFGKTSPFGDSVLLQDDDVSPWRFDNPGSDRTVPPIQLPLNISLEEAFTGCFKKVTFTRKNSIHLSSDTHNPSVVKNSIHLSSDTHNPSVVKNSIHLSSDTHNPSVVKNSIHLSSDTHNPSVVKNSVHLSSDTHNPSVVKNSIHVSSDTHNPSLVKNSIHISSDTHNPSVVKNSIHLSSDTHNPSVVKNSVHLSSDTHNPSVVKNSIHVSSDTHNPSVVKNSIHVSSDTHNPSVVKNSVLSLALPAVSRGSDSCIFTQKGEGMPVAGRPGERGDLIIKTAVEYPAKLSGKARSTIRKALAEPVRAK</sequence>